<proteinExistence type="inferred from homology"/>
<dbReference type="Pfam" id="PF03795">
    <property type="entry name" value="YCII"/>
    <property type="match status" value="1"/>
</dbReference>
<sequence>MTYMLQLHFSQDDTTVPPIPTWAPEAVAVHVAHMRRTAADLTASGELVEVRGLAMPDTARIVRATDGAPLVTGGPFPTGKEFLFGWWLVDCADEDRAVEIAARVSAAPGHDGKPMNMPIEVRELMSEPPAQG</sequence>
<gene>
    <name evidence="3" type="ORF">Kpho01_26580</name>
</gene>
<feature type="domain" description="YCII-related" evidence="2">
    <location>
        <begin position="1"/>
        <end position="105"/>
    </location>
</feature>
<dbReference type="InterPro" id="IPR005545">
    <property type="entry name" value="YCII"/>
</dbReference>
<dbReference type="SUPFAM" id="SSF54909">
    <property type="entry name" value="Dimeric alpha+beta barrel"/>
    <property type="match status" value="1"/>
</dbReference>
<dbReference type="EMBL" id="BSRX01000013">
    <property type="protein sequence ID" value="GLW54647.1"/>
    <property type="molecule type" value="Genomic_DNA"/>
</dbReference>
<dbReference type="Gene3D" id="3.30.70.1060">
    <property type="entry name" value="Dimeric alpha+beta barrel"/>
    <property type="match status" value="1"/>
</dbReference>
<evidence type="ECO:0000313" key="3">
    <source>
        <dbReference type="EMBL" id="GLW54647.1"/>
    </source>
</evidence>
<accession>A0A9W6PGW9</accession>
<dbReference type="Proteomes" id="UP001165143">
    <property type="component" value="Unassembled WGS sequence"/>
</dbReference>
<reference evidence="3" key="1">
    <citation type="submission" date="2023-02" db="EMBL/GenBank/DDBJ databases">
        <title>Kitasatospora phosalacinea NBRC 14362.</title>
        <authorList>
            <person name="Ichikawa N."/>
            <person name="Sato H."/>
            <person name="Tonouchi N."/>
        </authorList>
    </citation>
    <scope>NUCLEOTIDE SEQUENCE</scope>
    <source>
        <strain evidence="3">NBRC 14362</strain>
    </source>
</reference>
<evidence type="ECO:0000256" key="1">
    <source>
        <dbReference type="ARBA" id="ARBA00007689"/>
    </source>
</evidence>
<dbReference type="InterPro" id="IPR011008">
    <property type="entry name" value="Dimeric_a/b-barrel"/>
</dbReference>
<organism evidence="3 4">
    <name type="scientific">Kitasatospora phosalacinea</name>
    <dbReference type="NCBI Taxonomy" id="2065"/>
    <lineage>
        <taxon>Bacteria</taxon>
        <taxon>Bacillati</taxon>
        <taxon>Actinomycetota</taxon>
        <taxon>Actinomycetes</taxon>
        <taxon>Kitasatosporales</taxon>
        <taxon>Streptomycetaceae</taxon>
        <taxon>Kitasatospora</taxon>
    </lineage>
</organism>
<comment type="similarity">
    <text evidence="1">Belongs to the YciI family.</text>
</comment>
<protein>
    <recommendedName>
        <fullName evidence="2">YCII-related domain-containing protein</fullName>
    </recommendedName>
</protein>
<dbReference type="AlphaFoldDB" id="A0A9W6PGW9"/>
<dbReference type="PANTHER" id="PTHR35174">
    <property type="entry name" value="BLL7171 PROTEIN-RELATED"/>
    <property type="match status" value="1"/>
</dbReference>
<evidence type="ECO:0000313" key="4">
    <source>
        <dbReference type="Proteomes" id="UP001165143"/>
    </source>
</evidence>
<name>A0A9W6PGW9_9ACTN</name>
<dbReference type="PANTHER" id="PTHR35174:SF3">
    <property type="entry name" value="BLL7171 PROTEIN"/>
    <property type="match status" value="1"/>
</dbReference>
<evidence type="ECO:0000259" key="2">
    <source>
        <dbReference type="Pfam" id="PF03795"/>
    </source>
</evidence>
<comment type="caution">
    <text evidence="3">The sequence shown here is derived from an EMBL/GenBank/DDBJ whole genome shotgun (WGS) entry which is preliminary data.</text>
</comment>